<protein>
    <submittedName>
        <fullName evidence="2">Uncharacterized protein</fullName>
    </submittedName>
</protein>
<dbReference type="EMBL" id="JAVHJS010000008">
    <property type="protein sequence ID" value="KAK2850361.1"/>
    <property type="molecule type" value="Genomic_DNA"/>
</dbReference>
<dbReference type="Proteomes" id="UP001187315">
    <property type="component" value="Unassembled WGS sequence"/>
</dbReference>
<keyword evidence="3" id="KW-1185">Reference proteome</keyword>
<feature type="compositionally biased region" description="Acidic residues" evidence="1">
    <location>
        <begin position="161"/>
        <end position="174"/>
    </location>
</feature>
<feature type="compositionally biased region" description="Basic and acidic residues" evidence="1">
    <location>
        <begin position="129"/>
        <end position="152"/>
    </location>
</feature>
<accession>A0AA88N788</accession>
<feature type="compositionally biased region" description="Polar residues" evidence="1">
    <location>
        <begin position="101"/>
        <end position="111"/>
    </location>
</feature>
<feature type="region of interest" description="Disordered" evidence="1">
    <location>
        <begin position="88"/>
        <end position="228"/>
    </location>
</feature>
<evidence type="ECO:0000313" key="3">
    <source>
        <dbReference type="Proteomes" id="UP001187315"/>
    </source>
</evidence>
<dbReference type="AlphaFoldDB" id="A0AA88N788"/>
<reference evidence="2" key="1">
    <citation type="submission" date="2023-08" db="EMBL/GenBank/DDBJ databases">
        <title>Pelteobagrus vachellii genome.</title>
        <authorList>
            <person name="Liu H."/>
        </authorList>
    </citation>
    <scope>NUCLEOTIDE SEQUENCE</scope>
    <source>
        <strain evidence="2">PRFRI_2022a</strain>
        <tissue evidence="2">Muscle</tissue>
    </source>
</reference>
<gene>
    <name evidence="2" type="ORF">Q7C36_009144</name>
</gene>
<feature type="compositionally biased region" description="Basic and acidic residues" evidence="1">
    <location>
        <begin position="175"/>
        <end position="200"/>
    </location>
</feature>
<sequence>MAIKALEIRYVLLEWTEGEDRGAHSILPLDCVRNFSVTDFFERTDKTEKLVEWRKGRQPWPVQRARIIDVAKLEKTLQIKLMEMEKEGTQWQIKRPHIPNSKYSEQQGQTEKASKKKVDNKKGGASKYKHQEGEKQEEGHDRLSKNKIDVKKRWSSKYNHEEEEEKAEEEEEDDEARHDRPSKNKRASEEEECIGDKEDIVPPSKKKTPVRRPSPEETEPFNESPMVTECFRETPQTAAEASAKTQIEVIKGSGVFCQAEAWKAARLANSATAMVRNLLLGTFDLETLLKSNLNGGKPTRGDGEQLVALDKIKKAAIIGINGDCKRCYIEEVAGSQPRADRHIY</sequence>
<evidence type="ECO:0000256" key="1">
    <source>
        <dbReference type="SAM" id="MobiDB-lite"/>
    </source>
</evidence>
<name>A0AA88N788_TACVA</name>
<evidence type="ECO:0000313" key="2">
    <source>
        <dbReference type="EMBL" id="KAK2850361.1"/>
    </source>
</evidence>
<proteinExistence type="predicted"/>
<feature type="compositionally biased region" description="Basic and acidic residues" evidence="1">
    <location>
        <begin position="112"/>
        <end position="122"/>
    </location>
</feature>
<comment type="caution">
    <text evidence="2">The sequence shown here is derived from an EMBL/GenBank/DDBJ whole genome shotgun (WGS) entry which is preliminary data.</text>
</comment>
<organism evidence="2 3">
    <name type="scientific">Tachysurus vachellii</name>
    <name type="common">Darkbarbel catfish</name>
    <name type="synonym">Pelteobagrus vachellii</name>
    <dbReference type="NCBI Taxonomy" id="175792"/>
    <lineage>
        <taxon>Eukaryota</taxon>
        <taxon>Metazoa</taxon>
        <taxon>Chordata</taxon>
        <taxon>Craniata</taxon>
        <taxon>Vertebrata</taxon>
        <taxon>Euteleostomi</taxon>
        <taxon>Actinopterygii</taxon>
        <taxon>Neopterygii</taxon>
        <taxon>Teleostei</taxon>
        <taxon>Ostariophysi</taxon>
        <taxon>Siluriformes</taxon>
        <taxon>Bagridae</taxon>
        <taxon>Tachysurus</taxon>
    </lineage>
</organism>